<name>A0A2U9IM70_9CREN</name>
<evidence type="ECO:0000256" key="9">
    <source>
        <dbReference type="ARBA" id="ARBA00049063"/>
    </source>
</evidence>
<reference evidence="11 12" key="1">
    <citation type="submission" date="2018-05" db="EMBL/GenBank/DDBJ databases">
        <title>Complete Genome Sequences of Extremely Thermoacidophilic, Metal-Mobilizing Type-Strain Members of the Archaeal Family Sulfolobaceae: Acidianus brierleyi DSM-1651T, Acidianus sulfidivorans DSM-18786T, Metallosphaera hakonensis DSM-7519T, and Metallosphaera prunae DSM-10039T.</title>
        <authorList>
            <person name="Counts J.A."/>
            <person name="Kelly R.M."/>
        </authorList>
    </citation>
    <scope>NUCLEOTIDE SEQUENCE [LARGE SCALE GENOMIC DNA]</scope>
    <source>
        <strain evidence="11 12">JP7</strain>
    </source>
</reference>
<keyword evidence="12" id="KW-1185">Reference proteome</keyword>
<dbReference type="InterPro" id="IPR024192">
    <property type="entry name" value="Fosfomycin_R_FomA-type"/>
</dbReference>
<comment type="catalytic activity">
    <reaction evidence="9">
        <text>isopentenyl phosphate + ATP = isopentenyl diphosphate + ADP</text>
        <dbReference type="Rhea" id="RHEA:33963"/>
        <dbReference type="ChEBI" id="CHEBI:30616"/>
        <dbReference type="ChEBI" id="CHEBI:65078"/>
        <dbReference type="ChEBI" id="CHEBI:128769"/>
        <dbReference type="ChEBI" id="CHEBI:456216"/>
        <dbReference type="EC" id="2.7.4.26"/>
    </reaction>
</comment>
<evidence type="ECO:0000256" key="2">
    <source>
        <dbReference type="ARBA" id="ARBA00012908"/>
    </source>
</evidence>
<feature type="domain" description="Aspartate/glutamate/uridylate kinase" evidence="10">
    <location>
        <begin position="15"/>
        <end position="200"/>
    </location>
</feature>
<evidence type="ECO:0000256" key="5">
    <source>
        <dbReference type="ARBA" id="ARBA00022741"/>
    </source>
</evidence>
<dbReference type="KEGG" id="asul:DFR86_05745"/>
<dbReference type="EMBL" id="CP029288">
    <property type="protein sequence ID" value="AWR97110.1"/>
    <property type="molecule type" value="Genomic_DNA"/>
</dbReference>
<keyword evidence="6 11" id="KW-0418">Kinase</keyword>
<dbReference type="InterPro" id="IPR001048">
    <property type="entry name" value="Asp/Glu/Uridylate_kinase"/>
</dbReference>
<evidence type="ECO:0000256" key="7">
    <source>
        <dbReference type="ARBA" id="ARBA00022840"/>
    </source>
</evidence>
<gene>
    <name evidence="11" type="ORF">DFR86_05745</name>
</gene>
<dbReference type="GO" id="GO:0016301">
    <property type="term" value="F:kinase activity"/>
    <property type="evidence" value="ECO:0007669"/>
    <property type="project" value="UniProtKB-KW"/>
</dbReference>
<dbReference type="PANTHER" id="PTHR43654">
    <property type="entry name" value="GLUTAMATE 5-KINASE"/>
    <property type="match status" value="1"/>
</dbReference>
<dbReference type="SUPFAM" id="SSF53633">
    <property type="entry name" value="Carbamate kinase-like"/>
    <property type="match status" value="1"/>
</dbReference>
<dbReference type="Proteomes" id="UP000248410">
    <property type="component" value="Chromosome"/>
</dbReference>
<evidence type="ECO:0000259" key="10">
    <source>
        <dbReference type="Pfam" id="PF00696"/>
    </source>
</evidence>
<evidence type="ECO:0000256" key="4">
    <source>
        <dbReference type="ARBA" id="ARBA00022679"/>
    </source>
</evidence>
<organism evidence="11 12">
    <name type="scientific">Acidianus sulfidivorans JP7</name>
    <dbReference type="NCBI Taxonomy" id="619593"/>
    <lineage>
        <taxon>Archaea</taxon>
        <taxon>Thermoproteota</taxon>
        <taxon>Thermoprotei</taxon>
        <taxon>Sulfolobales</taxon>
        <taxon>Sulfolobaceae</taxon>
        <taxon>Acidianus</taxon>
    </lineage>
</organism>
<dbReference type="Pfam" id="PF00696">
    <property type="entry name" value="AA_kinase"/>
    <property type="match status" value="1"/>
</dbReference>
<dbReference type="AlphaFoldDB" id="A0A2U9IM70"/>
<dbReference type="GO" id="GO:0005829">
    <property type="term" value="C:cytosol"/>
    <property type="evidence" value="ECO:0007669"/>
    <property type="project" value="TreeGrafter"/>
</dbReference>
<dbReference type="NCBIfam" id="NF040647">
    <property type="entry name" value="IPPK_Arch"/>
    <property type="match status" value="1"/>
</dbReference>
<comment type="similarity">
    <text evidence="1">Belongs to the isopentenyl phosphate kinase family.</text>
</comment>
<dbReference type="EC" id="2.7.4.26" evidence="2"/>
<dbReference type="GO" id="GO:0016114">
    <property type="term" value="P:terpenoid biosynthetic process"/>
    <property type="evidence" value="ECO:0007669"/>
    <property type="project" value="TreeGrafter"/>
</dbReference>
<dbReference type="GO" id="GO:0102043">
    <property type="term" value="F:isopentenyl phosphate kinase activity"/>
    <property type="evidence" value="ECO:0007669"/>
    <property type="project" value="UniProtKB-EC"/>
</dbReference>
<keyword evidence="7" id="KW-0067">ATP-binding</keyword>
<sequence>MEMDMGSKLGYAYSILKLGGSLITDKSKPYYLREDVIRRIAKELQGINNLILIHGGGSFGHYEASKGDIVKTSLAMQKLNLLVSSILYDEGIKIFPFPGRFFSVKKTVDYIKANYVPLIYGDIDEYGNIISGDDIAVILAKELSSRALFATDVDGVISNNKVLEEVNDLSFNVINTNNIYDVTGGIKSKIKKILEKCVEGIIFNGLKEGNINKVLKGERIGTLVRCKK</sequence>
<dbReference type="PANTHER" id="PTHR43654:SF1">
    <property type="entry name" value="ISOPENTENYL PHOSPHATE KINASE"/>
    <property type="match status" value="1"/>
</dbReference>
<dbReference type="InterPro" id="IPR036393">
    <property type="entry name" value="AceGlu_kinase-like_sf"/>
</dbReference>
<dbReference type="GO" id="GO:0005524">
    <property type="term" value="F:ATP binding"/>
    <property type="evidence" value="ECO:0007669"/>
    <property type="project" value="UniProtKB-KW"/>
</dbReference>
<evidence type="ECO:0000313" key="12">
    <source>
        <dbReference type="Proteomes" id="UP000248410"/>
    </source>
</evidence>
<evidence type="ECO:0000313" key="11">
    <source>
        <dbReference type="EMBL" id="AWR97110.1"/>
    </source>
</evidence>
<dbReference type="Gene3D" id="3.40.1160.10">
    <property type="entry name" value="Acetylglutamate kinase-like"/>
    <property type="match status" value="1"/>
</dbReference>
<proteinExistence type="inferred from homology"/>
<evidence type="ECO:0000256" key="6">
    <source>
        <dbReference type="ARBA" id="ARBA00022777"/>
    </source>
</evidence>
<keyword evidence="4" id="KW-0808">Transferase</keyword>
<evidence type="ECO:0000256" key="3">
    <source>
        <dbReference type="ARBA" id="ARBA00017267"/>
    </source>
</evidence>
<accession>A0A2U9IM70</accession>
<keyword evidence="5" id="KW-0547">Nucleotide-binding</keyword>
<keyword evidence="8" id="KW-0414">Isoprene biosynthesis</keyword>
<evidence type="ECO:0000256" key="8">
    <source>
        <dbReference type="ARBA" id="ARBA00023229"/>
    </source>
</evidence>
<protein>
    <recommendedName>
        <fullName evidence="3">Isopentenyl phosphate kinase</fullName>
        <ecNumber evidence="2">2.7.4.26</ecNumber>
    </recommendedName>
</protein>
<evidence type="ECO:0000256" key="1">
    <source>
        <dbReference type="ARBA" id="ARBA00010540"/>
    </source>
</evidence>